<dbReference type="Proteomes" id="UP000030651">
    <property type="component" value="Unassembled WGS sequence"/>
</dbReference>
<evidence type="ECO:0000256" key="1">
    <source>
        <dbReference type="ARBA" id="ARBA00022737"/>
    </source>
</evidence>
<keyword evidence="1" id="KW-0677">Repeat</keyword>
<gene>
    <name evidence="3" type="ORF">PFICI_15036</name>
</gene>
<name>W3WKT3_PESFW</name>
<proteinExistence type="predicted"/>
<reference evidence="4" key="1">
    <citation type="journal article" date="2015" name="BMC Genomics">
        <title>Genomic and transcriptomic analysis of the endophytic fungus Pestalotiopsis fici reveals its lifestyle and high potential for synthesis of natural products.</title>
        <authorList>
            <person name="Wang X."/>
            <person name="Zhang X."/>
            <person name="Liu L."/>
            <person name="Xiang M."/>
            <person name="Wang W."/>
            <person name="Sun X."/>
            <person name="Che Y."/>
            <person name="Guo L."/>
            <person name="Liu G."/>
            <person name="Guo L."/>
            <person name="Wang C."/>
            <person name="Yin W.B."/>
            <person name="Stadler M."/>
            <person name="Zhang X."/>
            <person name="Liu X."/>
        </authorList>
    </citation>
    <scope>NUCLEOTIDE SEQUENCE [LARGE SCALE GENOMIC DNA]</scope>
    <source>
        <strain evidence="4">W106-1 / CGMCC3.15140</strain>
    </source>
</reference>
<dbReference type="Gene3D" id="3.40.50.300">
    <property type="entry name" value="P-loop containing nucleotide triphosphate hydrolases"/>
    <property type="match status" value="1"/>
</dbReference>
<dbReference type="SUPFAM" id="SSF52540">
    <property type="entry name" value="P-loop containing nucleoside triphosphate hydrolases"/>
    <property type="match status" value="1"/>
</dbReference>
<keyword evidence="4" id="KW-1185">Reference proteome</keyword>
<dbReference type="EMBL" id="KI912122">
    <property type="protein sequence ID" value="ETS73431.1"/>
    <property type="molecule type" value="Genomic_DNA"/>
</dbReference>
<accession>W3WKT3</accession>
<dbReference type="InParanoid" id="W3WKT3"/>
<dbReference type="OrthoDB" id="3885310at2759"/>
<protein>
    <recommendedName>
        <fullName evidence="2">Nephrocystin 3-like N-terminal domain-containing protein</fullName>
    </recommendedName>
</protein>
<dbReference type="GeneID" id="19280049"/>
<dbReference type="Pfam" id="PF24883">
    <property type="entry name" value="NPHP3_N"/>
    <property type="match status" value="1"/>
</dbReference>
<dbReference type="InterPro" id="IPR027417">
    <property type="entry name" value="P-loop_NTPase"/>
</dbReference>
<evidence type="ECO:0000259" key="2">
    <source>
        <dbReference type="Pfam" id="PF24883"/>
    </source>
</evidence>
<dbReference type="PANTHER" id="PTHR10039">
    <property type="entry name" value="AMELOGENIN"/>
    <property type="match status" value="1"/>
</dbReference>
<dbReference type="RefSeq" id="XP_007841808.1">
    <property type="nucleotide sequence ID" value="XM_007843617.1"/>
</dbReference>
<sequence length="502" mass="55547">MIQSSAKISQQYEVGPDISEQLFDNILKGEVFQAWKLKDNAWPLYIVGGPGSGKSTLASTVAQKLKGCDRFRPNAVVTIFVREQMQWDDNVRFLILLNVLHQLSEQSVKPIAVDGVIRQSQNRTSDAVPDSESSLIHAIKESLQTFDNGFLILDCIDRLGPVPGESDDHVWKQFQDLGFKVMLTSRTLAFDEEEFLGTSCDACYRGPLQVYWRCESGMHKAVDDDCVGNDDEENCEEEEAADCGNGLCCDDDLDVDQQVGTYILCQDCYKSSDVCPDPECQASDSFIQPYTRRRIDMNEAVAGTLSKFVARELETEHGNLGLDSGATNVPSLSQFGSALLNSRRSRPAQWLRNHIAGLADHNVALARLRVDIVHENMETIQEAEALPGGLPHALAVLFEAEIQGVLRQSQIDADLGIKALALWATGAETEQYLLEQLMEVGHVEESLCTIERVLHTTRGLLMIAKLEDRPVLAYTYTFATYIKGGYCGVVDDIIAELGVVST</sequence>
<evidence type="ECO:0000313" key="3">
    <source>
        <dbReference type="EMBL" id="ETS73431.1"/>
    </source>
</evidence>
<dbReference type="InterPro" id="IPR056884">
    <property type="entry name" value="NPHP3-like_N"/>
</dbReference>
<dbReference type="eggNOG" id="ENOG502SN7E">
    <property type="taxonomic scope" value="Eukaryota"/>
</dbReference>
<dbReference type="HOGENOM" id="CLU_035437_0_0_1"/>
<feature type="domain" description="Nephrocystin 3-like N-terminal" evidence="2">
    <location>
        <begin position="25"/>
        <end position="186"/>
    </location>
</feature>
<dbReference type="AlphaFoldDB" id="W3WKT3"/>
<organism evidence="3 4">
    <name type="scientific">Pestalotiopsis fici (strain W106-1 / CGMCC3.15140)</name>
    <dbReference type="NCBI Taxonomy" id="1229662"/>
    <lineage>
        <taxon>Eukaryota</taxon>
        <taxon>Fungi</taxon>
        <taxon>Dikarya</taxon>
        <taxon>Ascomycota</taxon>
        <taxon>Pezizomycotina</taxon>
        <taxon>Sordariomycetes</taxon>
        <taxon>Xylariomycetidae</taxon>
        <taxon>Amphisphaeriales</taxon>
        <taxon>Sporocadaceae</taxon>
        <taxon>Pestalotiopsis</taxon>
    </lineage>
</organism>
<evidence type="ECO:0000313" key="4">
    <source>
        <dbReference type="Proteomes" id="UP000030651"/>
    </source>
</evidence>
<dbReference type="OMA" id="NDIFRSW"/>
<dbReference type="KEGG" id="pfy:PFICI_15036"/>